<keyword evidence="3 4" id="KW-0342">GTP-binding</keyword>
<dbReference type="SUPFAM" id="SSF52540">
    <property type="entry name" value="P-loop containing nucleoside triphosphate hydrolases"/>
    <property type="match status" value="1"/>
</dbReference>
<evidence type="ECO:0000256" key="2">
    <source>
        <dbReference type="ARBA" id="ARBA00022840"/>
    </source>
</evidence>
<reference evidence="7 8" key="1">
    <citation type="submission" date="2015-04" db="EMBL/GenBank/DDBJ databases">
        <authorList>
            <person name="Syromyatnikov M.Y."/>
            <person name="Popov V.N."/>
        </authorList>
    </citation>
    <scope>NUCLEOTIDE SEQUENCE [LARGE SCALE GENOMIC DNA]</scope>
    <source>
        <strain evidence="7 8">CECT 5292</strain>
    </source>
</reference>
<dbReference type="PIRSF" id="PIRSF005052">
    <property type="entry name" value="P-loopkin"/>
    <property type="match status" value="1"/>
</dbReference>
<proteinExistence type="inferred from homology"/>
<dbReference type="Pfam" id="PF22740">
    <property type="entry name" value="PapZ_C"/>
    <property type="match status" value="1"/>
</dbReference>
<keyword evidence="2 4" id="KW-0067">ATP-binding</keyword>
<dbReference type="EMBL" id="CVQV01000005">
    <property type="protein sequence ID" value="CRK74914.1"/>
    <property type="molecule type" value="Genomic_DNA"/>
</dbReference>
<keyword evidence="8" id="KW-1185">Reference proteome</keyword>
<dbReference type="InterPro" id="IPR053930">
    <property type="entry name" value="RapZ-like_N"/>
</dbReference>
<dbReference type="STRING" id="282199.GCA_001049735_00954"/>
<keyword evidence="1 4" id="KW-0547">Nucleotide-binding</keyword>
<evidence type="ECO:0000256" key="1">
    <source>
        <dbReference type="ARBA" id="ARBA00022741"/>
    </source>
</evidence>
<feature type="binding site" evidence="4">
    <location>
        <begin position="76"/>
        <end position="79"/>
    </location>
    <ligand>
        <name>GTP</name>
        <dbReference type="ChEBI" id="CHEBI:37565"/>
    </ligand>
</feature>
<dbReference type="Proteomes" id="UP000048949">
    <property type="component" value="Unassembled WGS sequence"/>
</dbReference>
<evidence type="ECO:0000313" key="7">
    <source>
        <dbReference type="EMBL" id="CRK74914.1"/>
    </source>
</evidence>
<gene>
    <name evidence="7" type="ORF">NIG5292_00955</name>
</gene>
<feature type="domain" description="RapZ-like N-terminal" evidence="5">
    <location>
        <begin position="24"/>
        <end position="168"/>
    </location>
</feature>
<dbReference type="NCBIfam" id="NF003828">
    <property type="entry name" value="PRK05416.1"/>
    <property type="match status" value="1"/>
</dbReference>
<feature type="domain" description="RapZ C-terminal" evidence="6">
    <location>
        <begin position="176"/>
        <end position="294"/>
    </location>
</feature>
<organism evidence="7 8">
    <name type="scientific">Nereida ignava</name>
    <dbReference type="NCBI Taxonomy" id="282199"/>
    <lineage>
        <taxon>Bacteria</taxon>
        <taxon>Pseudomonadati</taxon>
        <taxon>Pseudomonadota</taxon>
        <taxon>Alphaproteobacteria</taxon>
        <taxon>Rhodobacterales</taxon>
        <taxon>Roseobacteraceae</taxon>
        <taxon>Nereida</taxon>
    </lineage>
</organism>
<dbReference type="PANTHER" id="PTHR30448:SF0">
    <property type="entry name" value="RNASE ADAPTER PROTEIN RAPZ"/>
    <property type="match status" value="1"/>
</dbReference>
<dbReference type="GO" id="GO:0005525">
    <property type="term" value="F:GTP binding"/>
    <property type="evidence" value="ECO:0007669"/>
    <property type="project" value="UniProtKB-UniRule"/>
</dbReference>
<accession>A0A0U1NJJ7</accession>
<evidence type="ECO:0000256" key="4">
    <source>
        <dbReference type="HAMAP-Rule" id="MF_00636"/>
    </source>
</evidence>
<dbReference type="HAMAP" id="MF_00636">
    <property type="entry name" value="RapZ_like"/>
    <property type="match status" value="1"/>
</dbReference>
<dbReference type="InterPro" id="IPR005337">
    <property type="entry name" value="RapZ-like"/>
</dbReference>
<evidence type="ECO:0000259" key="5">
    <source>
        <dbReference type="Pfam" id="PF03668"/>
    </source>
</evidence>
<sequence length="309" mass="33749">MMSEPSATPTQTPIAENADDTVPVVLVMGPSGAGRATAIAALEDLGFEAIDNMPLSLIPRLLDGPPVSRRMALGLDVRNRDFSVDAVFALMKRVQCEVVYLDAREDVLVQRYSETRRRHPLAPQDAPLLGIRAEVALLAPIRERADYIFDTSTLTAQELITTLGGSFATGGAANLAITVQSFAYKRGLPQGVDLVFDCRFLRNPHWEPALRENTGLDVPVQDYVMADPLFDPFFDHLTGMLRTLFPAFKASGKTHLTVALGCTGGQHRSVTVAQMLAKALAQQGWEMSVRHRELDRHRSASLPLKGTST</sequence>
<name>A0A0U1NJJ7_9RHOB</name>
<dbReference type="PANTHER" id="PTHR30448">
    <property type="entry name" value="RNASE ADAPTER PROTEIN RAPZ"/>
    <property type="match status" value="1"/>
</dbReference>
<evidence type="ECO:0000259" key="6">
    <source>
        <dbReference type="Pfam" id="PF22740"/>
    </source>
</evidence>
<dbReference type="InterPro" id="IPR053931">
    <property type="entry name" value="RapZ_C"/>
</dbReference>
<feature type="binding site" evidence="4">
    <location>
        <begin position="29"/>
        <end position="36"/>
    </location>
    <ligand>
        <name>ATP</name>
        <dbReference type="ChEBI" id="CHEBI:30616"/>
    </ligand>
</feature>
<dbReference type="AlphaFoldDB" id="A0A0U1NJJ7"/>
<dbReference type="Pfam" id="PF03668">
    <property type="entry name" value="RapZ-like_N"/>
    <property type="match status" value="1"/>
</dbReference>
<evidence type="ECO:0000256" key="3">
    <source>
        <dbReference type="ARBA" id="ARBA00023134"/>
    </source>
</evidence>
<evidence type="ECO:0000313" key="8">
    <source>
        <dbReference type="Proteomes" id="UP000048949"/>
    </source>
</evidence>
<dbReference type="InterPro" id="IPR027417">
    <property type="entry name" value="P-loop_NTPase"/>
</dbReference>
<dbReference type="GO" id="GO:0005524">
    <property type="term" value="F:ATP binding"/>
    <property type="evidence" value="ECO:0007669"/>
    <property type="project" value="UniProtKB-UniRule"/>
</dbReference>
<protein>
    <submittedName>
        <fullName evidence="7">GlmZ(SRNA)-inactivating NTPase</fullName>
    </submittedName>
</protein>